<sequence length="323" mass="34427">MQLSLSKKIVLGVLISSGWLSTAVMAEVTTSNKLLLTGGVSQVEGAAGGGLTPWAVIGGYGTNDEIGANVHYTYAKTGDYKLDSYGITVGFYDRFELSIAEQKFDIGNLRNKVASGLGADVIGRDTLDQTIIGAKLRVFGEAVLDADTWMPQVAIGAQYKRNHDEKFIKSAVIGAKSAEGVDFYVAATKLFLDQSFLANATLRLTKANQFGLLGFGGAKDDNYTPQLELSGAYLINKKLAIGAEYRMKPNNLRSPANAALFGGQNVVDLKEEDAFDIFVAYAPTKNVALTLAYVNLGNIATVAPVGANYGDQEGVYLSAQFGF</sequence>
<dbReference type="KEGG" id="mmec:FIU01_02510"/>
<dbReference type="OrthoDB" id="9126735at2"/>
<reference evidence="3" key="1">
    <citation type="journal article" date="2019" name="ISME J.">
        <title>Evolution in action: habitat transition from sediment to the pelagial leads to genome streamlining in Methylophilaceae.</title>
        <authorList>
            <person name="Salcher M."/>
            <person name="Schaefle D."/>
            <person name="Kaspar M."/>
            <person name="Neuenschwander S.M."/>
            <person name="Ghai R."/>
        </authorList>
    </citation>
    <scope>NUCLEOTIDE SEQUENCE [LARGE SCALE GENOMIC DNA]</scope>
    <source>
        <strain evidence="3">MMS-M-51</strain>
    </source>
</reference>
<dbReference type="InterPro" id="IPR021393">
    <property type="entry name" value="DUF3034"/>
</dbReference>
<proteinExistence type="predicted"/>
<accession>A0A5B8CQJ5</accession>
<name>A0A5B8CQJ5_9PROT</name>
<dbReference type="Pfam" id="PF11231">
    <property type="entry name" value="DUF3034"/>
    <property type="match status" value="1"/>
</dbReference>
<dbReference type="EMBL" id="CP040946">
    <property type="protein sequence ID" value="QDC43511.1"/>
    <property type="molecule type" value="Genomic_DNA"/>
</dbReference>
<feature type="chain" id="PRO_5022883289" evidence="1">
    <location>
        <begin position="27"/>
        <end position="323"/>
    </location>
</feature>
<dbReference type="AlphaFoldDB" id="A0A5B8CQJ5"/>
<evidence type="ECO:0000313" key="2">
    <source>
        <dbReference type="EMBL" id="QDC43511.1"/>
    </source>
</evidence>
<dbReference type="Proteomes" id="UP000311008">
    <property type="component" value="Chromosome"/>
</dbReference>
<protein>
    <submittedName>
        <fullName evidence="2">DUF3034 family protein</fullName>
    </submittedName>
</protein>
<feature type="signal peptide" evidence="1">
    <location>
        <begin position="1"/>
        <end position="26"/>
    </location>
</feature>
<evidence type="ECO:0000313" key="3">
    <source>
        <dbReference type="Proteomes" id="UP000311008"/>
    </source>
</evidence>
<keyword evidence="1" id="KW-0732">Signal</keyword>
<dbReference type="RefSeq" id="WP_140002627.1">
    <property type="nucleotide sequence ID" value="NZ_CP040946.1"/>
</dbReference>
<gene>
    <name evidence="2" type="ORF">FIU01_02510</name>
</gene>
<organism evidence="2 3">
    <name type="scientific">Methylophilus medardicus</name>
    <dbReference type="NCBI Taxonomy" id="2588534"/>
    <lineage>
        <taxon>Bacteria</taxon>
        <taxon>Pseudomonadati</taxon>
        <taxon>Pseudomonadota</taxon>
        <taxon>Betaproteobacteria</taxon>
        <taxon>Nitrosomonadales</taxon>
        <taxon>Methylophilaceae</taxon>
        <taxon>Methylophilus</taxon>
    </lineage>
</organism>
<evidence type="ECO:0000256" key="1">
    <source>
        <dbReference type="SAM" id="SignalP"/>
    </source>
</evidence>
<keyword evidence="3" id="KW-1185">Reference proteome</keyword>